<dbReference type="InterPro" id="IPR036457">
    <property type="entry name" value="PPM-type-like_dom_sf"/>
</dbReference>
<dbReference type="PANTHER" id="PTHR43156">
    <property type="entry name" value="STAGE II SPORULATION PROTEIN E-RELATED"/>
    <property type="match status" value="1"/>
</dbReference>
<comment type="caution">
    <text evidence="4">The sequence shown here is derived from an EMBL/GenBank/DDBJ whole genome shotgun (WGS) entry which is preliminary data.</text>
</comment>
<dbReference type="InterPro" id="IPR011006">
    <property type="entry name" value="CheY-like_superfamily"/>
</dbReference>
<dbReference type="Pfam" id="PF00072">
    <property type="entry name" value="Response_reg"/>
    <property type="match status" value="1"/>
</dbReference>
<gene>
    <name evidence="4" type="ORF">LV82_00579</name>
</gene>
<dbReference type="SMART" id="SM00331">
    <property type="entry name" value="PP2C_SIG"/>
    <property type="match status" value="1"/>
</dbReference>
<dbReference type="PROSITE" id="PS50110">
    <property type="entry name" value="RESPONSE_REGULATORY"/>
    <property type="match status" value="1"/>
</dbReference>
<dbReference type="InterPro" id="IPR001932">
    <property type="entry name" value="PPM-type_phosphatase-like_dom"/>
</dbReference>
<keyword evidence="5" id="KW-1185">Reference proteome</keyword>
<sequence length="443" mass="49090">MLISLRFSGPCFVWVFVVQVASKISEIPAMARSSQPQGRRILVVDDSRVQRRILESQLVRSGHHVIQAETAEQALRLAESEPPDLVISDWMMDGMSGIELCQAIRRLVSDRYVYFILLTSKAEKEEIVLGLEKGADDFLIKPITGDELRARILAGDRILRMERELTEKNRLVSRAFDELRRMHDMINRDLAEARKLQQSLLRETHRDFDAGEVTLMLRPAGHVGGDLVGFFTIDRDRVGLFSIDVSGHGITSALMTARLAGFFHGVASDGNVAMTRMPDGTIQPRPPAEVAARLNAILLEEIRTDIYFTMVYAIVDLSRGRVRLVQAGHPHPMIQRPDGSVRPIGAGGLPIGLIPDGAWQDVELQMQPDDRLLIVSDGITEAENRSHVQLSDDGLAALMRDTRGLKGQAMLDALMRGVVRHAGAEPADDVSAILFDYRGPSPS</sequence>
<name>A0A2S5JMG0_9RHOB</name>
<reference evidence="4 5" key="1">
    <citation type="submission" date="2018-01" db="EMBL/GenBank/DDBJ databases">
        <title>Genomic Encyclopedia of Archaeal and Bacterial Type Strains, Phase II (KMG-II): from individual species to whole genera.</title>
        <authorList>
            <person name="Goeker M."/>
        </authorList>
    </citation>
    <scope>NUCLEOTIDE SEQUENCE [LARGE SCALE GENOMIC DNA]</scope>
    <source>
        <strain evidence="4 5">DSM 12048</strain>
    </source>
</reference>
<evidence type="ECO:0000256" key="1">
    <source>
        <dbReference type="ARBA" id="ARBA00022801"/>
    </source>
</evidence>
<evidence type="ECO:0000313" key="5">
    <source>
        <dbReference type="Proteomes" id="UP000239736"/>
    </source>
</evidence>
<keyword evidence="1" id="KW-0378">Hydrolase</keyword>
<dbReference type="GO" id="GO:0000160">
    <property type="term" value="P:phosphorelay signal transduction system"/>
    <property type="evidence" value="ECO:0007669"/>
    <property type="project" value="InterPro"/>
</dbReference>
<dbReference type="PANTHER" id="PTHR43156:SF2">
    <property type="entry name" value="STAGE II SPORULATION PROTEIN E"/>
    <property type="match status" value="1"/>
</dbReference>
<evidence type="ECO:0000256" key="2">
    <source>
        <dbReference type="PROSITE-ProRule" id="PRU00169"/>
    </source>
</evidence>
<proteinExistence type="predicted"/>
<dbReference type="SUPFAM" id="SSF81606">
    <property type="entry name" value="PP2C-like"/>
    <property type="match status" value="1"/>
</dbReference>
<accession>A0A2S5JMG0</accession>
<dbReference type="Gene3D" id="3.60.40.10">
    <property type="entry name" value="PPM-type phosphatase domain"/>
    <property type="match status" value="1"/>
</dbReference>
<feature type="domain" description="Response regulatory" evidence="3">
    <location>
        <begin position="40"/>
        <end position="156"/>
    </location>
</feature>
<dbReference type="SUPFAM" id="SSF52172">
    <property type="entry name" value="CheY-like"/>
    <property type="match status" value="1"/>
</dbReference>
<dbReference type="Pfam" id="PF07228">
    <property type="entry name" value="SpoIIE"/>
    <property type="match status" value="1"/>
</dbReference>
<keyword evidence="2" id="KW-0597">Phosphoprotein</keyword>
<dbReference type="SMART" id="SM00448">
    <property type="entry name" value="REC"/>
    <property type="match status" value="1"/>
</dbReference>
<dbReference type="GO" id="GO:0016791">
    <property type="term" value="F:phosphatase activity"/>
    <property type="evidence" value="ECO:0007669"/>
    <property type="project" value="TreeGrafter"/>
</dbReference>
<dbReference type="Proteomes" id="UP000239736">
    <property type="component" value="Unassembled WGS sequence"/>
</dbReference>
<evidence type="ECO:0000259" key="3">
    <source>
        <dbReference type="PROSITE" id="PS50110"/>
    </source>
</evidence>
<dbReference type="InterPro" id="IPR052016">
    <property type="entry name" value="Bact_Sigma-Reg"/>
</dbReference>
<feature type="modified residue" description="4-aspartylphosphate" evidence="2">
    <location>
        <position position="89"/>
    </location>
</feature>
<evidence type="ECO:0000313" key="4">
    <source>
        <dbReference type="EMBL" id="PPB82640.1"/>
    </source>
</evidence>
<dbReference type="CDD" id="cd17574">
    <property type="entry name" value="REC_OmpR"/>
    <property type="match status" value="1"/>
</dbReference>
<dbReference type="AlphaFoldDB" id="A0A2S5JMG0"/>
<dbReference type="Gene3D" id="3.40.50.2300">
    <property type="match status" value="1"/>
</dbReference>
<dbReference type="InterPro" id="IPR001789">
    <property type="entry name" value="Sig_transdc_resp-reg_receiver"/>
</dbReference>
<protein>
    <submittedName>
        <fullName evidence="4">Sigma-B regulation protein RsbU (Phosphoserine phosphatase)</fullName>
    </submittedName>
</protein>
<dbReference type="EMBL" id="PRDS01000001">
    <property type="protein sequence ID" value="PPB82640.1"/>
    <property type="molecule type" value="Genomic_DNA"/>
</dbReference>
<organism evidence="4 5">
    <name type="scientific">Albidovulum inexpectatum</name>
    <dbReference type="NCBI Taxonomy" id="196587"/>
    <lineage>
        <taxon>Bacteria</taxon>
        <taxon>Pseudomonadati</taxon>
        <taxon>Pseudomonadota</taxon>
        <taxon>Alphaproteobacteria</taxon>
        <taxon>Rhodobacterales</taxon>
        <taxon>Paracoccaceae</taxon>
        <taxon>Albidovulum</taxon>
    </lineage>
</organism>